<feature type="transmembrane region" description="Helical" evidence="1">
    <location>
        <begin position="116"/>
        <end position="138"/>
    </location>
</feature>
<name>A0ABW8AQI5_9ACTN</name>
<keyword evidence="1" id="KW-0812">Transmembrane</keyword>
<gene>
    <name evidence="2" type="ORF">ACIB24_12585</name>
</gene>
<accession>A0ABW8AQI5</accession>
<evidence type="ECO:0008006" key="4">
    <source>
        <dbReference type="Google" id="ProtNLM"/>
    </source>
</evidence>
<sequence>MPEPSTTGDATDGATDARRHGPGRLLVAVYALFAIAATSRALVQISTKYDEAPLAYLLSALAGVIYIVATVALARPGETARRVALGTIGFELGGVLAVGTASLFDAQAFPDATVWSGYGSGYGFIPLVLPIVGLFWLLRGSRAR</sequence>
<keyword evidence="1" id="KW-1133">Transmembrane helix</keyword>
<protein>
    <recommendedName>
        <fullName evidence="4">Integral membrane protein</fullName>
    </recommendedName>
</protein>
<comment type="caution">
    <text evidence="2">The sequence shown here is derived from an EMBL/GenBank/DDBJ whole genome shotgun (WGS) entry which is preliminary data.</text>
</comment>
<dbReference type="Proteomes" id="UP001612915">
    <property type="component" value="Unassembled WGS sequence"/>
</dbReference>
<dbReference type="RefSeq" id="WP_398280508.1">
    <property type="nucleotide sequence ID" value="NZ_JBITLV010000004.1"/>
</dbReference>
<organism evidence="2 3">
    <name type="scientific">Spongisporangium articulatum</name>
    <dbReference type="NCBI Taxonomy" id="3362603"/>
    <lineage>
        <taxon>Bacteria</taxon>
        <taxon>Bacillati</taxon>
        <taxon>Actinomycetota</taxon>
        <taxon>Actinomycetes</taxon>
        <taxon>Kineosporiales</taxon>
        <taxon>Kineosporiaceae</taxon>
        <taxon>Spongisporangium</taxon>
    </lineage>
</organism>
<feature type="transmembrane region" description="Helical" evidence="1">
    <location>
        <begin position="83"/>
        <end position="104"/>
    </location>
</feature>
<feature type="transmembrane region" description="Helical" evidence="1">
    <location>
        <begin position="55"/>
        <end position="74"/>
    </location>
</feature>
<evidence type="ECO:0000313" key="3">
    <source>
        <dbReference type="Proteomes" id="UP001612915"/>
    </source>
</evidence>
<proteinExistence type="predicted"/>
<keyword evidence="1" id="KW-0472">Membrane</keyword>
<evidence type="ECO:0000313" key="2">
    <source>
        <dbReference type="EMBL" id="MFI7587901.1"/>
    </source>
</evidence>
<reference evidence="2 3" key="1">
    <citation type="submission" date="2024-10" db="EMBL/GenBank/DDBJ databases">
        <title>The Natural Products Discovery Center: Release of the First 8490 Sequenced Strains for Exploring Actinobacteria Biosynthetic Diversity.</title>
        <authorList>
            <person name="Kalkreuter E."/>
            <person name="Kautsar S.A."/>
            <person name="Yang D."/>
            <person name="Bader C.D."/>
            <person name="Teijaro C.N."/>
            <person name="Fluegel L."/>
            <person name="Davis C.M."/>
            <person name="Simpson J.R."/>
            <person name="Lauterbach L."/>
            <person name="Steele A.D."/>
            <person name="Gui C."/>
            <person name="Meng S."/>
            <person name="Li G."/>
            <person name="Viehrig K."/>
            <person name="Ye F."/>
            <person name="Su P."/>
            <person name="Kiefer A.F."/>
            <person name="Nichols A."/>
            <person name="Cepeda A.J."/>
            <person name="Yan W."/>
            <person name="Fan B."/>
            <person name="Jiang Y."/>
            <person name="Adhikari A."/>
            <person name="Zheng C.-J."/>
            <person name="Schuster L."/>
            <person name="Cowan T.M."/>
            <person name="Smanski M.J."/>
            <person name="Chevrette M.G."/>
            <person name="De Carvalho L.P.S."/>
            <person name="Shen B."/>
        </authorList>
    </citation>
    <scope>NUCLEOTIDE SEQUENCE [LARGE SCALE GENOMIC DNA]</scope>
    <source>
        <strain evidence="2 3">NPDC049639</strain>
    </source>
</reference>
<keyword evidence="3" id="KW-1185">Reference proteome</keyword>
<feature type="transmembrane region" description="Helical" evidence="1">
    <location>
        <begin position="25"/>
        <end position="43"/>
    </location>
</feature>
<dbReference type="EMBL" id="JBITLV010000004">
    <property type="protein sequence ID" value="MFI7587901.1"/>
    <property type="molecule type" value="Genomic_DNA"/>
</dbReference>
<evidence type="ECO:0000256" key="1">
    <source>
        <dbReference type="SAM" id="Phobius"/>
    </source>
</evidence>